<evidence type="ECO:0000256" key="1">
    <source>
        <dbReference type="SAM" id="Phobius"/>
    </source>
</evidence>
<sequence>MKLIKPLKNNQDVNVKKLTVLIVRCITCIFFMAMTGCLLGRLIVLFKTDVLFFDWERDAFYSLKVGASAGTLTGIGIWIKAKLQEHKNKKEAAK</sequence>
<dbReference type="AlphaFoldDB" id="A0A5U0PVU4"/>
<comment type="caution">
    <text evidence="2">The sequence shown here is derived from an EMBL/GenBank/DDBJ whole genome shotgun (WGS) entry which is preliminary data.</text>
</comment>
<gene>
    <name evidence="2" type="ORF">DOF42_01955</name>
</gene>
<keyword evidence="1" id="KW-1133">Transmembrane helix</keyword>
<feature type="transmembrane region" description="Helical" evidence="1">
    <location>
        <begin position="59"/>
        <end position="79"/>
    </location>
</feature>
<protein>
    <submittedName>
        <fullName evidence="2">Uncharacterized protein</fullName>
    </submittedName>
</protein>
<dbReference type="EMBL" id="AAGIQQ010000001">
    <property type="protein sequence ID" value="EBO4815137.1"/>
    <property type="molecule type" value="Genomic_DNA"/>
</dbReference>
<reference evidence="2" key="1">
    <citation type="submission" date="2018-06" db="EMBL/GenBank/DDBJ databases">
        <authorList>
            <consortium name="PulseNet: The National Subtyping Network for Foodborne Disease Surveillance"/>
            <person name="Tarr C.L."/>
            <person name="Trees E."/>
            <person name="Katz L.S."/>
            <person name="Carleton-Romer H.A."/>
            <person name="Stroika S."/>
            <person name="Kucerova Z."/>
            <person name="Roache K.F."/>
            <person name="Sabol A.L."/>
            <person name="Besser J."/>
            <person name="Gerner-Smidt P."/>
        </authorList>
    </citation>
    <scope>NUCLEOTIDE SEQUENCE</scope>
    <source>
        <strain evidence="2">PNUSAS043090</strain>
    </source>
</reference>
<keyword evidence="1" id="KW-0472">Membrane</keyword>
<proteinExistence type="predicted"/>
<feature type="transmembrane region" description="Helical" evidence="1">
    <location>
        <begin position="21"/>
        <end position="44"/>
    </location>
</feature>
<keyword evidence="1" id="KW-0812">Transmembrane</keyword>
<evidence type="ECO:0000313" key="2">
    <source>
        <dbReference type="EMBL" id="EBO4815137.1"/>
    </source>
</evidence>
<organism evidence="2">
    <name type="scientific">Salmonella enterica</name>
    <name type="common">Salmonella choleraesuis</name>
    <dbReference type="NCBI Taxonomy" id="28901"/>
    <lineage>
        <taxon>Bacteria</taxon>
        <taxon>Pseudomonadati</taxon>
        <taxon>Pseudomonadota</taxon>
        <taxon>Gammaproteobacteria</taxon>
        <taxon>Enterobacterales</taxon>
        <taxon>Enterobacteriaceae</taxon>
        <taxon>Salmonella</taxon>
    </lineage>
</organism>
<name>A0A5U0PVU4_SALER</name>
<accession>A0A5U0PVU4</accession>